<evidence type="ECO:0000256" key="2">
    <source>
        <dbReference type="ARBA" id="ARBA00022559"/>
    </source>
</evidence>
<evidence type="ECO:0000259" key="6">
    <source>
        <dbReference type="PROSITE" id="PS51352"/>
    </source>
</evidence>
<dbReference type="InterPro" id="IPR029759">
    <property type="entry name" value="GPX_AS"/>
</dbReference>
<sequence>MTRFPAFSSQPPRRGRAALPWAVALALSAPLAHAAGESGANRAAGAAPATSQASSASCPATLNFRFPRLQDEAEQNLCQYAGKVVLVVNTASYCGFTPQYEGLEALYAKYRERGLVVLGFPSNDFSQEPGSEKEIADFCFNTYGVKFPMLAKTHVRGDQANPMYARLARESGTAPKWNFHKYLIDRDGRVVASYQSSVKPSDRQLVSRIEQLLAAPRQANAAAAN</sequence>
<name>A0A5M8AP23_9BURK</name>
<keyword evidence="2 4" id="KW-0575">Peroxidase</keyword>
<evidence type="ECO:0000256" key="1">
    <source>
        <dbReference type="ARBA" id="ARBA00006926"/>
    </source>
</evidence>
<protein>
    <recommendedName>
        <fullName evidence="4">Glutathione peroxidase</fullName>
    </recommendedName>
</protein>
<dbReference type="GO" id="GO:0004601">
    <property type="term" value="F:peroxidase activity"/>
    <property type="evidence" value="ECO:0007669"/>
    <property type="project" value="UniProtKB-KW"/>
</dbReference>
<comment type="caution">
    <text evidence="7">The sequence shown here is derived from an EMBL/GenBank/DDBJ whole genome shotgun (WGS) entry which is preliminary data.</text>
</comment>
<feature type="chain" id="PRO_5024441790" description="Glutathione peroxidase" evidence="5">
    <location>
        <begin position="35"/>
        <end position="225"/>
    </location>
</feature>
<gene>
    <name evidence="7" type="ORF">F1599_11625</name>
</gene>
<dbReference type="Gene3D" id="3.40.30.10">
    <property type="entry name" value="Glutaredoxin"/>
    <property type="match status" value="1"/>
</dbReference>
<dbReference type="SUPFAM" id="SSF52833">
    <property type="entry name" value="Thioredoxin-like"/>
    <property type="match status" value="1"/>
</dbReference>
<dbReference type="InterPro" id="IPR036249">
    <property type="entry name" value="Thioredoxin-like_sf"/>
</dbReference>
<accession>A0A5M8AP23</accession>
<reference evidence="7 8" key="1">
    <citation type="submission" date="2019-09" db="EMBL/GenBank/DDBJ databases">
        <title>Isolation of a novel species in the genus Cupriavidus from patients with sepsis using whole genome sequencing.</title>
        <authorList>
            <person name="Kweon O.J."/>
            <person name="Lee M.-K."/>
        </authorList>
    </citation>
    <scope>NUCLEOTIDE SEQUENCE [LARGE SCALE GENOMIC DNA]</scope>
    <source>
        <strain evidence="7 8">MKL-01</strain>
    </source>
</reference>
<dbReference type="AlphaFoldDB" id="A0A5M8AP23"/>
<dbReference type="Pfam" id="PF00255">
    <property type="entry name" value="GSHPx"/>
    <property type="match status" value="1"/>
</dbReference>
<feature type="signal peptide" evidence="5">
    <location>
        <begin position="1"/>
        <end position="34"/>
    </location>
</feature>
<evidence type="ECO:0000313" key="8">
    <source>
        <dbReference type="Proteomes" id="UP000324324"/>
    </source>
</evidence>
<dbReference type="Proteomes" id="UP000324324">
    <property type="component" value="Unassembled WGS sequence"/>
</dbReference>
<dbReference type="GO" id="GO:0034599">
    <property type="term" value="P:cellular response to oxidative stress"/>
    <property type="evidence" value="ECO:0007669"/>
    <property type="project" value="TreeGrafter"/>
</dbReference>
<dbReference type="PRINTS" id="PR01011">
    <property type="entry name" value="GLUTPROXDASE"/>
</dbReference>
<keyword evidence="5" id="KW-0732">Signal</keyword>
<evidence type="ECO:0000313" key="7">
    <source>
        <dbReference type="EMBL" id="KAA6124549.1"/>
    </source>
</evidence>
<dbReference type="PANTHER" id="PTHR11592">
    <property type="entry name" value="GLUTATHIONE PEROXIDASE"/>
    <property type="match status" value="1"/>
</dbReference>
<keyword evidence="8" id="KW-1185">Reference proteome</keyword>
<dbReference type="InterPro" id="IPR000889">
    <property type="entry name" value="Glutathione_peroxidase"/>
</dbReference>
<comment type="similarity">
    <text evidence="1 4">Belongs to the glutathione peroxidase family.</text>
</comment>
<evidence type="ECO:0000256" key="4">
    <source>
        <dbReference type="RuleBase" id="RU000499"/>
    </source>
</evidence>
<dbReference type="PROSITE" id="PS51355">
    <property type="entry name" value="GLUTATHIONE_PEROXID_3"/>
    <property type="match status" value="1"/>
</dbReference>
<dbReference type="RefSeq" id="WP_149317397.1">
    <property type="nucleotide sequence ID" value="NZ_CP080293.1"/>
</dbReference>
<dbReference type="PROSITE" id="PS00460">
    <property type="entry name" value="GLUTATHIONE_PEROXID_1"/>
    <property type="match status" value="1"/>
</dbReference>
<dbReference type="EMBL" id="VWRN01000031">
    <property type="protein sequence ID" value="KAA6124549.1"/>
    <property type="molecule type" value="Genomic_DNA"/>
</dbReference>
<dbReference type="CDD" id="cd00340">
    <property type="entry name" value="GSH_Peroxidase"/>
    <property type="match status" value="1"/>
</dbReference>
<proteinExistence type="inferred from homology"/>
<keyword evidence="3 4" id="KW-0560">Oxidoreductase</keyword>
<feature type="domain" description="Thioredoxin" evidence="6">
    <location>
        <begin position="47"/>
        <end position="214"/>
    </location>
</feature>
<dbReference type="InterPro" id="IPR013766">
    <property type="entry name" value="Thioredoxin_domain"/>
</dbReference>
<evidence type="ECO:0000256" key="3">
    <source>
        <dbReference type="ARBA" id="ARBA00023002"/>
    </source>
</evidence>
<organism evidence="7 8">
    <name type="scientific">Cupriavidus cauae</name>
    <dbReference type="NCBI Taxonomy" id="2608999"/>
    <lineage>
        <taxon>Bacteria</taxon>
        <taxon>Pseudomonadati</taxon>
        <taxon>Pseudomonadota</taxon>
        <taxon>Betaproteobacteria</taxon>
        <taxon>Burkholderiales</taxon>
        <taxon>Burkholderiaceae</taxon>
        <taxon>Cupriavidus</taxon>
    </lineage>
</organism>
<dbReference type="PROSITE" id="PS51352">
    <property type="entry name" value="THIOREDOXIN_2"/>
    <property type="match status" value="1"/>
</dbReference>
<evidence type="ECO:0000256" key="5">
    <source>
        <dbReference type="SAM" id="SignalP"/>
    </source>
</evidence>
<dbReference type="PANTHER" id="PTHR11592:SF78">
    <property type="entry name" value="GLUTATHIONE PEROXIDASE"/>
    <property type="match status" value="1"/>
</dbReference>